<keyword evidence="3" id="KW-1185">Reference proteome</keyword>
<organism evidence="2 3">
    <name type="scientific">Microdochium trichocladiopsis</name>
    <dbReference type="NCBI Taxonomy" id="1682393"/>
    <lineage>
        <taxon>Eukaryota</taxon>
        <taxon>Fungi</taxon>
        <taxon>Dikarya</taxon>
        <taxon>Ascomycota</taxon>
        <taxon>Pezizomycotina</taxon>
        <taxon>Sordariomycetes</taxon>
        <taxon>Xylariomycetidae</taxon>
        <taxon>Xylariales</taxon>
        <taxon>Microdochiaceae</taxon>
        <taxon>Microdochium</taxon>
    </lineage>
</organism>
<sequence>MRCRGTRGSCSGASWTGRAAPVGTSWASSPCATPGRGREVQRPWRSAALRAGVEEEGERESVCVRSIPEG</sequence>
<protein>
    <submittedName>
        <fullName evidence="2">Uncharacterized protein</fullName>
    </submittedName>
</protein>
<evidence type="ECO:0000256" key="1">
    <source>
        <dbReference type="SAM" id="MobiDB-lite"/>
    </source>
</evidence>
<reference evidence="2" key="1">
    <citation type="journal article" date="2021" name="Nat. Commun.">
        <title>Genetic determinants of endophytism in the Arabidopsis root mycobiome.</title>
        <authorList>
            <person name="Mesny F."/>
            <person name="Miyauchi S."/>
            <person name="Thiergart T."/>
            <person name="Pickel B."/>
            <person name="Atanasova L."/>
            <person name="Karlsson M."/>
            <person name="Huettel B."/>
            <person name="Barry K.W."/>
            <person name="Haridas S."/>
            <person name="Chen C."/>
            <person name="Bauer D."/>
            <person name="Andreopoulos W."/>
            <person name="Pangilinan J."/>
            <person name="LaButti K."/>
            <person name="Riley R."/>
            <person name="Lipzen A."/>
            <person name="Clum A."/>
            <person name="Drula E."/>
            <person name="Henrissat B."/>
            <person name="Kohler A."/>
            <person name="Grigoriev I.V."/>
            <person name="Martin F.M."/>
            <person name="Hacquard S."/>
        </authorList>
    </citation>
    <scope>NUCLEOTIDE SEQUENCE</scope>
    <source>
        <strain evidence="2">MPI-CAGE-CH-0230</strain>
    </source>
</reference>
<evidence type="ECO:0000313" key="2">
    <source>
        <dbReference type="EMBL" id="KAH7021357.1"/>
    </source>
</evidence>
<dbReference type="RefSeq" id="XP_046007558.1">
    <property type="nucleotide sequence ID" value="XM_046155336.1"/>
</dbReference>
<comment type="caution">
    <text evidence="2">The sequence shown here is derived from an EMBL/GenBank/DDBJ whole genome shotgun (WGS) entry which is preliminary data.</text>
</comment>
<evidence type="ECO:0000313" key="3">
    <source>
        <dbReference type="Proteomes" id="UP000756346"/>
    </source>
</evidence>
<feature type="region of interest" description="Disordered" evidence="1">
    <location>
        <begin position="1"/>
        <end position="41"/>
    </location>
</feature>
<proteinExistence type="predicted"/>
<dbReference type="GeneID" id="70184882"/>
<gene>
    <name evidence="2" type="ORF">B0I36DRAFT_334335</name>
</gene>
<accession>A0A9P9BL60</accession>
<dbReference type="EMBL" id="JAGTJQ010000010">
    <property type="protein sequence ID" value="KAH7021357.1"/>
    <property type="molecule type" value="Genomic_DNA"/>
</dbReference>
<dbReference type="Proteomes" id="UP000756346">
    <property type="component" value="Unassembled WGS sequence"/>
</dbReference>
<dbReference type="AlphaFoldDB" id="A0A9P9BL60"/>
<name>A0A9P9BL60_9PEZI</name>